<reference evidence="1 2" key="1">
    <citation type="journal article" date="2019" name="Int. J. Syst. Evol. Microbiol.">
        <title>The Global Catalogue of Microorganisms (GCM) 10K type strain sequencing project: providing services to taxonomists for standard genome sequencing and annotation.</title>
        <authorList>
            <consortium name="The Broad Institute Genomics Platform"/>
            <consortium name="The Broad Institute Genome Sequencing Center for Infectious Disease"/>
            <person name="Wu L."/>
            <person name="Ma J."/>
        </authorList>
    </citation>
    <scope>NUCLEOTIDE SEQUENCE [LARGE SCALE GENOMIC DNA]</scope>
    <source>
        <strain evidence="1 2">GX26</strain>
    </source>
</reference>
<dbReference type="EMBL" id="JBHSXN010000001">
    <property type="protein sequence ID" value="MFC6951632.1"/>
    <property type="molecule type" value="Genomic_DNA"/>
</dbReference>
<keyword evidence="2" id="KW-1185">Reference proteome</keyword>
<dbReference type="InterPro" id="IPR023393">
    <property type="entry name" value="START-like_dom_sf"/>
</dbReference>
<dbReference type="InterPro" id="IPR019587">
    <property type="entry name" value="Polyketide_cyclase/dehydratase"/>
</dbReference>
<dbReference type="Proteomes" id="UP001596395">
    <property type="component" value="Unassembled WGS sequence"/>
</dbReference>
<evidence type="ECO:0000313" key="1">
    <source>
        <dbReference type="EMBL" id="MFC6951632.1"/>
    </source>
</evidence>
<organism evidence="1 2">
    <name type="scientific">Halorubellus litoreus</name>
    <dbReference type="NCBI Taxonomy" id="755308"/>
    <lineage>
        <taxon>Archaea</taxon>
        <taxon>Methanobacteriati</taxon>
        <taxon>Methanobacteriota</taxon>
        <taxon>Stenosarchaea group</taxon>
        <taxon>Halobacteria</taxon>
        <taxon>Halobacteriales</taxon>
        <taxon>Halorubellaceae</taxon>
        <taxon>Halorubellus</taxon>
    </lineage>
</organism>
<dbReference type="Gene3D" id="3.30.530.20">
    <property type="match status" value="1"/>
</dbReference>
<dbReference type="RefSeq" id="WP_336348654.1">
    <property type="nucleotide sequence ID" value="NZ_JAZAQL010000001.1"/>
</dbReference>
<dbReference type="CDD" id="cd07812">
    <property type="entry name" value="SRPBCC"/>
    <property type="match status" value="1"/>
</dbReference>
<dbReference type="SUPFAM" id="SSF55961">
    <property type="entry name" value="Bet v1-like"/>
    <property type="match status" value="1"/>
</dbReference>
<name>A0ABD5VEM7_9EURY</name>
<dbReference type="Pfam" id="PF10604">
    <property type="entry name" value="Polyketide_cyc2"/>
    <property type="match status" value="1"/>
</dbReference>
<protein>
    <submittedName>
        <fullName evidence="1">SRPBCC family protein</fullName>
    </submittedName>
</protein>
<dbReference type="AlphaFoldDB" id="A0ABD5VEM7"/>
<sequence>MERVEVTTVVYADRQRVYEFLLDFPGYAAYSEHMKRVGQRGDGGPGTRYDLTFAWWKLTYTAHSEVTETHPPERIDWRITKDIDATGHWFVESVDPPDGEDVATQVRFLVEYDPDSATVGNIDLPRFVSLSWVVEKVKPKIQREATNIVERVVVDLEGQRRRVDLDVDTTSSDG</sequence>
<accession>A0ABD5VEM7</accession>
<comment type="caution">
    <text evidence="1">The sequence shown here is derived from an EMBL/GenBank/DDBJ whole genome shotgun (WGS) entry which is preliminary data.</text>
</comment>
<evidence type="ECO:0000313" key="2">
    <source>
        <dbReference type="Proteomes" id="UP001596395"/>
    </source>
</evidence>
<proteinExistence type="predicted"/>
<gene>
    <name evidence="1" type="ORF">ACFQGB_02035</name>
</gene>